<reference evidence="1" key="1">
    <citation type="submission" date="2015-05" db="EMBL/GenBank/DDBJ databases">
        <title>Permanent draft genome of Rhodopirellula islandicus K833.</title>
        <authorList>
            <person name="Kizina J."/>
            <person name="Richter M."/>
            <person name="Glockner F.O."/>
            <person name="Harder J."/>
        </authorList>
    </citation>
    <scope>NUCLEOTIDE SEQUENCE [LARGE SCALE GENOMIC DNA]</scope>
    <source>
        <strain evidence="1">K833</strain>
    </source>
</reference>
<protein>
    <submittedName>
        <fullName evidence="1">Uncharacterized protein</fullName>
    </submittedName>
</protein>
<dbReference type="EMBL" id="LECT01000015">
    <property type="protein sequence ID" value="KLU06397.1"/>
    <property type="molecule type" value="Genomic_DNA"/>
</dbReference>
<gene>
    <name evidence="1" type="ORF">RISK_001608</name>
</gene>
<organism evidence="1 2">
    <name type="scientific">Rhodopirellula islandica</name>
    <dbReference type="NCBI Taxonomy" id="595434"/>
    <lineage>
        <taxon>Bacteria</taxon>
        <taxon>Pseudomonadati</taxon>
        <taxon>Planctomycetota</taxon>
        <taxon>Planctomycetia</taxon>
        <taxon>Pirellulales</taxon>
        <taxon>Pirellulaceae</taxon>
        <taxon>Rhodopirellula</taxon>
    </lineage>
</organism>
<dbReference type="STRING" id="595434.RISK_001608"/>
<dbReference type="Proteomes" id="UP000036367">
    <property type="component" value="Unassembled WGS sequence"/>
</dbReference>
<keyword evidence="2" id="KW-1185">Reference proteome</keyword>
<evidence type="ECO:0000313" key="1">
    <source>
        <dbReference type="EMBL" id="KLU06397.1"/>
    </source>
</evidence>
<name>A0A0J1BIP3_RHOIS</name>
<evidence type="ECO:0000313" key="2">
    <source>
        <dbReference type="Proteomes" id="UP000036367"/>
    </source>
</evidence>
<proteinExistence type="predicted"/>
<comment type="caution">
    <text evidence="1">The sequence shown here is derived from an EMBL/GenBank/DDBJ whole genome shotgun (WGS) entry which is preliminary data.</text>
</comment>
<sequence>MPSRHHLLPEVVTEIVSREGVGCTSLYLLKSAVCSVGPVDLLCQIET</sequence>
<accession>A0A0J1BIP3</accession>
<dbReference type="AlphaFoldDB" id="A0A0J1BIP3"/>